<dbReference type="Gene3D" id="2.60.120.380">
    <property type="match status" value="1"/>
</dbReference>
<sequence length="635" mass="66197">MGLFLNFVKICKLRVSFMALTSFLGACSSGGGSTTSTPASISVTPSPAMFVAGGSAVPLSATLTLNTGAVDDTAVFTWQSSDTTIVSVGANSGVATGLKVGVATITASATGVTGRVTVGVTGSKAGAVSLTLSGNAAYEDRAYDLTGFTGVLVEKPIRKTLVEVVSIDGFSVIGSTASDASGHYSITVNNSANQSGVYLRVVSRTDPSVTEKVEVRNNSRERAFLSFVSAGIDDSVSEPFSATQNMLATAAARIGGAFNIIDVMSDASILVQASGPCPEPNASCVPPLATVYWEPNSAVGSFYDDSADAISILGGGTFGGDTDEYDDVIIAHEYAHFIISKFARDDSPGGQHNVLDNGQDIRLSWSEGWATFFPAVVLNSPLYVDTQPNGTLASFNIEDYSGISALADRAIYTTNEIAVAGVLWDLFDPVDNNEGDPLALSFSKIFQTVLNFPASPKPTTLETFWTTFSSEALTAGSSTAFQSILQGRQISLFQDTTEATELKLTGAAPQSHTLYKAGADPSGDVDVIPFDVTNGMTYTVRTFNLNNGADTFLSIRNASGVIESNDNESGLTHLNCGIVFGGESNCPANNTLNLSSSITFTAQETETFTAEVMRSTDAPPSAGLLGAYEIDLSIP</sequence>
<dbReference type="InterPro" id="IPR008964">
    <property type="entry name" value="Invasin/intimin_cell_adhesion"/>
</dbReference>
<accession>A0A3B1CIX6</accession>
<organism evidence="1">
    <name type="scientific">hydrothermal vent metagenome</name>
    <dbReference type="NCBI Taxonomy" id="652676"/>
    <lineage>
        <taxon>unclassified sequences</taxon>
        <taxon>metagenomes</taxon>
        <taxon>ecological metagenomes</taxon>
    </lineage>
</organism>
<dbReference type="AlphaFoldDB" id="A0A3B1CIX6"/>
<dbReference type="EMBL" id="UOGF01000035">
    <property type="protein sequence ID" value="VAX28182.1"/>
    <property type="molecule type" value="Genomic_DNA"/>
</dbReference>
<dbReference type="Gene3D" id="2.60.40.1080">
    <property type="match status" value="1"/>
</dbReference>
<dbReference type="SUPFAM" id="SSF49373">
    <property type="entry name" value="Invasin/intimin cell-adhesion fragments"/>
    <property type="match status" value="1"/>
</dbReference>
<evidence type="ECO:0000313" key="1">
    <source>
        <dbReference type="EMBL" id="VAX28182.1"/>
    </source>
</evidence>
<gene>
    <name evidence="1" type="ORF">MNBD_NITROSPIRAE01-2344</name>
</gene>
<proteinExistence type="predicted"/>
<name>A0A3B1CIX6_9ZZZZ</name>
<protein>
    <recommendedName>
        <fullName evidence="2">BIG2 domain-containing protein</fullName>
    </recommendedName>
</protein>
<evidence type="ECO:0008006" key="2">
    <source>
        <dbReference type="Google" id="ProtNLM"/>
    </source>
</evidence>
<reference evidence="1" key="1">
    <citation type="submission" date="2018-06" db="EMBL/GenBank/DDBJ databases">
        <authorList>
            <person name="Zhirakovskaya E."/>
        </authorList>
    </citation>
    <scope>NUCLEOTIDE SEQUENCE</scope>
</reference>